<keyword evidence="2" id="KW-1185">Reference proteome</keyword>
<accession>A0A1L9VXI8</accession>
<name>A0A1L9VXI8_ASPGL</name>
<sequence>MYVKPLIYRTVSLKWESVPWCASYVRHVSFFPENSSKWKPNRDKSDLKDILCQAEAFVKEAEFPNTSMWVKALHDEDLFACVAVLSLRLNWSFVRRSGFPGLMFYHALSSALSGMASAFGSLTVVNYGSNVPTVLENNDEAYPSAWMRCNEYQFTAWFCLLILPFCDILSNFPNLKSAEIPALLLCWDRWPTDSVDMATALPSTLQNLCLRLDCEEGRSAKAYEQMIITFVTDNVRRLRSHAPDLNRICL</sequence>
<gene>
    <name evidence="1" type="ORF">ASPGLDRAFT_79125</name>
</gene>
<dbReference type="RefSeq" id="XP_022405314.1">
    <property type="nucleotide sequence ID" value="XM_022550005.1"/>
</dbReference>
<dbReference type="OrthoDB" id="4191831at2759"/>
<evidence type="ECO:0000313" key="1">
    <source>
        <dbReference type="EMBL" id="OJJ88638.1"/>
    </source>
</evidence>
<proteinExistence type="predicted"/>
<dbReference type="Proteomes" id="UP000184300">
    <property type="component" value="Unassembled WGS sequence"/>
</dbReference>
<protein>
    <submittedName>
        <fullName evidence="1">Uncharacterized protein</fullName>
    </submittedName>
</protein>
<dbReference type="AlphaFoldDB" id="A0A1L9VXI8"/>
<dbReference type="EMBL" id="KV878889">
    <property type="protein sequence ID" value="OJJ88638.1"/>
    <property type="molecule type" value="Genomic_DNA"/>
</dbReference>
<reference evidence="2" key="1">
    <citation type="journal article" date="2017" name="Genome Biol.">
        <title>Comparative genomics reveals high biological diversity and specific adaptations in the industrially and medically important fungal genus Aspergillus.</title>
        <authorList>
            <person name="de Vries R.P."/>
            <person name="Riley R."/>
            <person name="Wiebenga A."/>
            <person name="Aguilar-Osorio G."/>
            <person name="Amillis S."/>
            <person name="Uchima C.A."/>
            <person name="Anderluh G."/>
            <person name="Asadollahi M."/>
            <person name="Askin M."/>
            <person name="Barry K."/>
            <person name="Battaglia E."/>
            <person name="Bayram O."/>
            <person name="Benocci T."/>
            <person name="Braus-Stromeyer S.A."/>
            <person name="Caldana C."/>
            <person name="Canovas D."/>
            <person name="Cerqueira G.C."/>
            <person name="Chen F."/>
            <person name="Chen W."/>
            <person name="Choi C."/>
            <person name="Clum A."/>
            <person name="Dos Santos R.A."/>
            <person name="Damasio A.R."/>
            <person name="Diallinas G."/>
            <person name="Emri T."/>
            <person name="Fekete E."/>
            <person name="Flipphi M."/>
            <person name="Freyberg S."/>
            <person name="Gallo A."/>
            <person name="Gournas C."/>
            <person name="Habgood R."/>
            <person name="Hainaut M."/>
            <person name="Harispe M.L."/>
            <person name="Henrissat B."/>
            <person name="Hilden K.S."/>
            <person name="Hope R."/>
            <person name="Hossain A."/>
            <person name="Karabika E."/>
            <person name="Karaffa L."/>
            <person name="Karanyi Z."/>
            <person name="Krasevec N."/>
            <person name="Kuo A."/>
            <person name="Kusch H."/>
            <person name="LaButti K."/>
            <person name="Lagendijk E.L."/>
            <person name="Lapidus A."/>
            <person name="Levasseur A."/>
            <person name="Lindquist E."/>
            <person name="Lipzen A."/>
            <person name="Logrieco A.F."/>
            <person name="MacCabe A."/>
            <person name="Maekelae M.R."/>
            <person name="Malavazi I."/>
            <person name="Melin P."/>
            <person name="Meyer V."/>
            <person name="Mielnichuk N."/>
            <person name="Miskei M."/>
            <person name="Molnar A.P."/>
            <person name="Mule G."/>
            <person name="Ngan C.Y."/>
            <person name="Orejas M."/>
            <person name="Orosz E."/>
            <person name="Ouedraogo J.P."/>
            <person name="Overkamp K.M."/>
            <person name="Park H.-S."/>
            <person name="Perrone G."/>
            <person name="Piumi F."/>
            <person name="Punt P.J."/>
            <person name="Ram A.F."/>
            <person name="Ramon A."/>
            <person name="Rauscher S."/>
            <person name="Record E."/>
            <person name="Riano-Pachon D.M."/>
            <person name="Robert V."/>
            <person name="Roehrig J."/>
            <person name="Ruller R."/>
            <person name="Salamov A."/>
            <person name="Salih N.S."/>
            <person name="Samson R.A."/>
            <person name="Sandor E."/>
            <person name="Sanguinetti M."/>
            <person name="Schuetze T."/>
            <person name="Sepcic K."/>
            <person name="Shelest E."/>
            <person name="Sherlock G."/>
            <person name="Sophianopoulou V."/>
            <person name="Squina F.M."/>
            <person name="Sun H."/>
            <person name="Susca A."/>
            <person name="Todd R.B."/>
            <person name="Tsang A."/>
            <person name="Unkles S.E."/>
            <person name="van de Wiele N."/>
            <person name="van Rossen-Uffink D."/>
            <person name="Oliveira J.V."/>
            <person name="Vesth T.C."/>
            <person name="Visser J."/>
            <person name="Yu J.-H."/>
            <person name="Zhou M."/>
            <person name="Andersen M.R."/>
            <person name="Archer D.B."/>
            <person name="Baker S.E."/>
            <person name="Benoit I."/>
            <person name="Brakhage A.A."/>
            <person name="Braus G.H."/>
            <person name="Fischer R."/>
            <person name="Frisvad J.C."/>
            <person name="Goldman G.H."/>
            <person name="Houbraken J."/>
            <person name="Oakley B."/>
            <person name="Pocsi I."/>
            <person name="Scazzocchio C."/>
            <person name="Seiboth B."/>
            <person name="vanKuyk P.A."/>
            <person name="Wortman J."/>
            <person name="Dyer P.S."/>
            <person name="Grigoriev I.V."/>
        </authorList>
    </citation>
    <scope>NUCLEOTIDE SEQUENCE [LARGE SCALE GENOMIC DNA]</scope>
    <source>
        <strain evidence="2">CBS 516.65</strain>
    </source>
</reference>
<evidence type="ECO:0000313" key="2">
    <source>
        <dbReference type="Proteomes" id="UP000184300"/>
    </source>
</evidence>
<dbReference type="VEuPathDB" id="FungiDB:ASPGLDRAFT_79125"/>
<dbReference type="GeneID" id="34466265"/>
<organism evidence="1 2">
    <name type="scientific">Aspergillus glaucus CBS 516.65</name>
    <dbReference type="NCBI Taxonomy" id="1160497"/>
    <lineage>
        <taxon>Eukaryota</taxon>
        <taxon>Fungi</taxon>
        <taxon>Dikarya</taxon>
        <taxon>Ascomycota</taxon>
        <taxon>Pezizomycotina</taxon>
        <taxon>Eurotiomycetes</taxon>
        <taxon>Eurotiomycetidae</taxon>
        <taxon>Eurotiales</taxon>
        <taxon>Aspergillaceae</taxon>
        <taxon>Aspergillus</taxon>
        <taxon>Aspergillus subgen. Aspergillus</taxon>
    </lineage>
</organism>